<evidence type="ECO:0000256" key="2">
    <source>
        <dbReference type="ARBA" id="ARBA00023125"/>
    </source>
</evidence>
<keyword evidence="7" id="KW-1185">Reference proteome</keyword>
<feature type="domain" description="HTH araC/xylS-type" evidence="5">
    <location>
        <begin position="376"/>
        <end position="478"/>
    </location>
</feature>
<sequence length="481" mass="53363">MYPTIHMALLSAFRFRGSLPRYSAALLDGDFARAYCAVDDAADLSAHSPVRTRDHGHEELTALADVSLLLDNHEEAEEFYRRAQKLIWKNDRALRIASCRNTGWLSLMRSRPGVAERSFARIVAEAELDAEQRIEAYIGIALARHQLAFQAGADDALIAAAELADTHTEPRLRFVVDLLAQEFDVRLKVRAARALNDHAFWQSALASASLGASARNRVEPAQAIGHRPTLLVRRMEELQCLDRLAGGDRTWSAQTLCARAKQSTGGPLAFFHANLEMALAALAGGLADLAGELVERMPVGHADEARRNFDYLYCMAKVNVHRGNPADALRFYSNYTTEALRCLRSETATQPAASGPRKRADTASDDVSARLPPKYRRAYRYILENIDRPDLTTREVAAELNVTMRTIQLVFKRALGVTPCGLIRALRLEGIRGDLLQESGPLNSIFDTASRWGLTSRSTLAKSYRKHFDESPSETIVAHAR</sequence>
<dbReference type="Gene3D" id="1.10.10.60">
    <property type="entry name" value="Homeodomain-like"/>
    <property type="match status" value="1"/>
</dbReference>
<keyword evidence="1" id="KW-0805">Transcription regulation</keyword>
<dbReference type="STRING" id="28094.SAMN06295900_102439"/>
<keyword evidence="2" id="KW-0238">DNA-binding</keyword>
<proteinExistence type="predicted"/>
<dbReference type="PROSITE" id="PS00041">
    <property type="entry name" value="HTH_ARAC_FAMILY_1"/>
    <property type="match status" value="1"/>
</dbReference>
<dbReference type="Pfam" id="PF12833">
    <property type="entry name" value="HTH_18"/>
    <property type="match status" value="1"/>
</dbReference>
<dbReference type="RefSeq" id="WP_085225260.1">
    <property type="nucleotide sequence ID" value="NZ_BSQD01000002.1"/>
</dbReference>
<evidence type="ECO:0000256" key="1">
    <source>
        <dbReference type="ARBA" id="ARBA00023015"/>
    </source>
</evidence>
<dbReference type="PANTHER" id="PTHR46796:SF12">
    <property type="entry name" value="HTH-TYPE DNA-BINDING TRANSCRIPTIONAL ACTIVATOR EUTR"/>
    <property type="match status" value="1"/>
</dbReference>
<organism evidence="6 7">
    <name type="scientific">Trinickia caryophylli</name>
    <name type="common">Paraburkholderia caryophylli</name>
    <dbReference type="NCBI Taxonomy" id="28094"/>
    <lineage>
        <taxon>Bacteria</taxon>
        <taxon>Pseudomonadati</taxon>
        <taxon>Pseudomonadota</taxon>
        <taxon>Betaproteobacteria</taxon>
        <taxon>Burkholderiales</taxon>
        <taxon>Burkholderiaceae</taxon>
        <taxon>Trinickia</taxon>
    </lineage>
</organism>
<dbReference type="AlphaFoldDB" id="A0A1X7D5V8"/>
<dbReference type="InterPro" id="IPR018062">
    <property type="entry name" value="HTH_AraC-typ_CS"/>
</dbReference>
<evidence type="ECO:0000313" key="6">
    <source>
        <dbReference type="EMBL" id="SMF09489.1"/>
    </source>
</evidence>
<dbReference type="OrthoDB" id="9146493at2"/>
<dbReference type="SMART" id="SM00342">
    <property type="entry name" value="HTH_ARAC"/>
    <property type="match status" value="1"/>
</dbReference>
<dbReference type="PANTHER" id="PTHR46796">
    <property type="entry name" value="HTH-TYPE TRANSCRIPTIONAL ACTIVATOR RHAS-RELATED"/>
    <property type="match status" value="1"/>
</dbReference>
<dbReference type="InterPro" id="IPR018060">
    <property type="entry name" value="HTH_AraC"/>
</dbReference>
<feature type="region of interest" description="Disordered" evidence="4">
    <location>
        <begin position="346"/>
        <end position="367"/>
    </location>
</feature>
<evidence type="ECO:0000259" key="5">
    <source>
        <dbReference type="PROSITE" id="PS01124"/>
    </source>
</evidence>
<dbReference type="InterPro" id="IPR050204">
    <property type="entry name" value="AraC_XylS_family_regulators"/>
</dbReference>
<protein>
    <submittedName>
        <fullName evidence="6">Transcriptional regulator, AraC family</fullName>
    </submittedName>
</protein>
<dbReference type="EMBL" id="FXAH01000002">
    <property type="protein sequence ID" value="SMF09489.1"/>
    <property type="molecule type" value="Genomic_DNA"/>
</dbReference>
<evidence type="ECO:0000256" key="3">
    <source>
        <dbReference type="ARBA" id="ARBA00023163"/>
    </source>
</evidence>
<dbReference type="SUPFAM" id="SSF48452">
    <property type="entry name" value="TPR-like"/>
    <property type="match status" value="1"/>
</dbReference>
<name>A0A1X7D5V8_TRICW</name>
<dbReference type="GO" id="GO:0003700">
    <property type="term" value="F:DNA-binding transcription factor activity"/>
    <property type="evidence" value="ECO:0007669"/>
    <property type="project" value="InterPro"/>
</dbReference>
<gene>
    <name evidence="6" type="ORF">SAMN06295900_102439</name>
</gene>
<dbReference type="GO" id="GO:0043565">
    <property type="term" value="F:sequence-specific DNA binding"/>
    <property type="evidence" value="ECO:0007669"/>
    <property type="project" value="InterPro"/>
</dbReference>
<evidence type="ECO:0000256" key="4">
    <source>
        <dbReference type="SAM" id="MobiDB-lite"/>
    </source>
</evidence>
<reference evidence="7" key="1">
    <citation type="submission" date="2017-04" db="EMBL/GenBank/DDBJ databases">
        <authorList>
            <person name="Varghese N."/>
            <person name="Submissions S."/>
        </authorList>
    </citation>
    <scope>NUCLEOTIDE SEQUENCE [LARGE SCALE GENOMIC DNA]</scope>
    <source>
        <strain evidence="7">Ballard 720</strain>
    </source>
</reference>
<dbReference type="PROSITE" id="PS01124">
    <property type="entry name" value="HTH_ARAC_FAMILY_2"/>
    <property type="match status" value="1"/>
</dbReference>
<accession>A0A1X7D5V8</accession>
<keyword evidence="3" id="KW-0804">Transcription</keyword>
<dbReference type="GeneID" id="95552241"/>
<dbReference type="InterPro" id="IPR011990">
    <property type="entry name" value="TPR-like_helical_dom_sf"/>
</dbReference>
<evidence type="ECO:0000313" key="7">
    <source>
        <dbReference type="Proteomes" id="UP000192911"/>
    </source>
</evidence>
<dbReference type="Proteomes" id="UP000192911">
    <property type="component" value="Unassembled WGS sequence"/>
</dbReference>